<keyword evidence="1" id="KW-0175">Coiled coil</keyword>
<name>A0A401XI64_9FLAO</name>
<dbReference type="EMBL" id="BHZE01000001">
    <property type="protein sequence ID" value="GCD76664.1"/>
    <property type="molecule type" value="Genomic_DNA"/>
</dbReference>
<dbReference type="OrthoDB" id="1004368at2"/>
<evidence type="ECO:0000313" key="2">
    <source>
        <dbReference type="EMBL" id="GCD76664.1"/>
    </source>
</evidence>
<evidence type="ECO:0000256" key="1">
    <source>
        <dbReference type="SAM" id="Coils"/>
    </source>
</evidence>
<dbReference type="RefSeq" id="WP_124396739.1">
    <property type="nucleotide sequence ID" value="NZ_BHZE01000001.1"/>
</dbReference>
<evidence type="ECO:0000313" key="3">
    <source>
        <dbReference type="Proteomes" id="UP000286715"/>
    </source>
</evidence>
<comment type="caution">
    <text evidence="2">The sequence shown here is derived from an EMBL/GenBank/DDBJ whole genome shotgun (WGS) entry which is preliminary data.</text>
</comment>
<feature type="coiled-coil region" evidence="1">
    <location>
        <begin position="7"/>
        <end position="47"/>
    </location>
</feature>
<accession>A0A401XI64</accession>
<gene>
    <name evidence="2" type="ORF">JCM31826_01460</name>
</gene>
<evidence type="ECO:0008006" key="4">
    <source>
        <dbReference type="Google" id="ProtNLM"/>
    </source>
</evidence>
<dbReference type="InterPro" id="IPR021505">
    <property type="entry name" value="Phage_B3_Orf6"/>
</dbReference>
<organism evidence="2 3">
    <name type="scientific">Thermaurantimonas aggregans</name>
    <dbReference type="NCBI Taxonomy" id="2173829"/>
    <lineage>
        <taxon>Bacteria</taxon>
        <taxon>Pseudomonadati</taxon>
        <taxon>Bacteroidota</taxon>
        <taxon>Flavobacteriia</taxon>
        <taxon>Flavobacteriales</taxon>
        <taxon>Schleiferiaceae</taxon>
        <taxon>Thermaurantimonas</taxon>
    </lineage>
</organism>
<dbReference type="Pfam" id="PF11363">
    <property type="entry name" value="DUF3164"/>
    <property type="match status" value="1"/>
</dbReference>
<sequence length="216" mass="25409">MKNIELNEQEYEEFLRYKREKQELEKKQRQEEEKKIYRNIVDETVEKFFPVLQNISKNMAEEKKKIIKEFESAIELKKKIFEIESTQQSHTFTNSDGTKRITIGVYQTDAYRDTVNEGIEMVRNSIINLAKDKESKLLVEAILKLLSKDTKGNLKASRVLQLYNLAQKIGNKELMEGVRIIQESYQPITTKTYIRAEYKDTDGKWNNIPLGMTEAD</sequence>
<reference evidence="2 3" key="1">
    <citation type="submission" date="2018-11" db="EMBL/GenBank/DDBJ databases">
        <title>Schleiferia aggregans sp. nov., a moderately thermophilic heterotrophic bacterium isolated from microbial mats at a terrestrial hot spring.</title>
        <authorList>
            <person name="Iino T."/>
            <person name="Ohkuma M."/>
            <person name="Haruta S."/>
        </authorList>
    </citation>
    <scope>NUCLEOTIDE SEQUENCE [LARGE SCALE GENOMIC DNA]</scope>
    <source>
        <strain evidence="2 3">LA</strain>
    </source>
</reference>
<protein>
    <recommendedName>
        <fullName evidence="4">DUF3164 family protein</fullName>
    </recommendedName>
</protein>
<dbReference type="AlphaFoldDB" id="A0A401XI64"/>
<proteinExistence type="predicted"/>
<keyword evidence="3" id="KW-1185">Reference proteome</keyword>
<dbReference type="Proteomes" id="UP000286715">
    <property type="component" value="Unassembled WGS sequence"/>
</dbReference>